<dbReference type="Pfam" id="PF02107">
    <property type="entry name" value="FlgH"/>
    <property type="match status" value="1"/>
</dbReference>
<comment type="similarity">
    <text evidence="3 10">Belongs to the FlgH family.</text>
</comment>
<dbReference type="PRINTS" id="PR01008">
    <property type="entry name" value="FLGLRINGFLGH"/>
</dbReference>
<dbReference type="GO" id="GO:0003774">
    <property type="term" value="F:cytoskeletal motor activity"/>
    <property type="evidence" value="ECO:0007669"/>
    <property type="project" value="InterPro"/>
</dbReference>
<dbReference type="GO" id="GO:0009427">
    <property type="term" value="C:bacterial-type flagellum basal body, distal rod, L ring"/>
    <property type="evidence" value="ECO:0007669"/>
    <property type="project" value="InterPro"/>
</dbReference>
<reference evidence="11 12" key="1">
    <citation type="submission" date="2015-07" db="EMBL/GenBank/DDBJ databases">
        <title>ATOL: Assembling a taxonomically balanced genome-scale reconstruction of the evolutionary history of the Enterobacteriaceae.</title>
        <authorList>
            <person name="Plunkett G.III."/>
            <person name="Neeno-Eckwall E.C."/>
            <person name="Glasner J.D."/>
            <person name="Perna N.T."/>
        </authorList>
    </citation>
    <scope>NUCLEOTIDE SEQUENCE [LARGE SCALE GENOMIC DNA]</scope>
    <source>
        <strain evidence="11 12">ATCC 35017</strain>
    </source>
</reference>
<keyword evidence="11" id="KW-0969">Cilium</keyword>
<keyword evidence="6 10" id="KW-0472">Membrane</keyword>
<dbReference type="GO" id="GO:0009279">
    <property type="term" value="C:cell outer membrane"/>
    <property type="evidence" value="ECO:0007669"/>
    <property type="project" value="UniProtKB-SubCell"/>
</dbReference>
<dbReference type="OrthoDB" id="9789463at2"/>
<dbReference type="PANTHER" id="PTHR34933:SF3">
    <property type="entry name" value="FLAGELLAR L-RING PROTEIN"/>
    <property type="match status" value="1"/>
</dbReference>
<keyword evidence="8 10" id="KW-0975">Bacterial flagellum</keyword>
<gene>
    <name evidence="10" type="primary">flgH</name>
    <name evidence="11" type="ORF">M992_2338</name>
</gene>
<evidence type="ECO:0000256" key="6">
    <source>
        <dbReference type="ARBA" id="ARBA00023136"/>
    </source>
</evidence>
<comment type="caution">
    <text evidence="11">The sequence shown here is derived from an EMBL/GenBank/DDBJ whole genome shotgun (WGS) entry which is preliminary data.</text>
</comment>
<protein>
    <recommendedName>
        <fullName evidence="10">Flagellar L-ring protein</fullName>
    </recommendedName>
    <alternativeName>
        <fullName evidence="10">Basal body L-ring protein</fullName>
    </alternativeName>
</protein>
<dbReference type="InterPro" id="IPR000527">
    <property type="entry name" value="Flag_Lring"/>
</dbReference>
<evidence type="ECO:0000256" key="7">
    <source>
        <dbReference type="ARBA" id="ARBA00023139"/>
    </source>
</evidence>
<evidence type="ECO:0000256" key="1">
    <source>
        <dbReference type="ARBA" id="ARBA00002591"/>
    </source>
</evidence>
<keyword evidence="10" id="KW-0998">Cell outer membrane</keyword>
<keyword evidence="11" id="KW-0282">Flagellum</keyword>
<evidence type="ECO:0000313" key="11">
    <source>
        <dbReference type="EMBL" id="KPD02335.1"/>
    </source>
</evidence>
<dbReference type="PROSITE" id="PS51257">
    <property type="entry name" value="PROKAR_LIPOPROTEIN"/>
    <property type="match status" value="1"/>
</dbReference>
<name>A0A0N0Z984_9GAMM</name>
<comment type="subcellular location">
    <subcellularLocation>
        <location evidence="10">Cell outer membrane</location>
        <topology evidence="10">Lipid-anchor</topology>
    </subcellularLocation>
    <subcellularLocation>
        <location evidence="10">Bacterial flagellum basal body</location>
    </subcellularLocation>
    <subcellularLocation>
        <location evidence="2">Membrane</location>
        <topology evidence="2">Lipid-anchor</topology>
    </subcellularLocation>
</comment>
<proteinExistence type="inferred from homology"/>
<evidence type="ECO:0000256" key="5">
    <source>
        <dbReference type="ARBA" id="ARBA00022729"/>
    </source>
</evidence>
<dbReference type="RefSeq" id="WP_082120820.1">
    <property type="nucleotide sequence ID" value="NZ_CAWMUS010000022.1"/>
</dbReference>
<keyword evidence="11" id="KW-0966">Cell projection</keyword>
<keyword evidence="9 10" id="KW-0449">Lipoprotein</keyword>
<accession>A0A0N0Z984</accession>
<organism evidence="11 12">
    <name type="scientific">Moellerella wisconsensis ATCC 35017</name>
    <dbReference type="NCBI Taxonomy" id="1354267"/>
    <lineage>
        <taxon>Bacteria</taxon>
        <taxon>Pseudomonadati</taxon>
        <taxon>Pseudomonadota</taxon>
        <taxon>Gammaproteobacteria</taxon>
        <taxon>Enterobacterales</taxon>
        <taxon>Morganellaceae</taxon>
        <taxon>Moellerella</taxon>
    </lineage>
</organism>
<evidence type="ECO:0000313" key="12">
    <source>
        <dbReference type="Proteomes" id="UP000053226"/>
    </source>
</evidence>
<dbReference type="PANTHER" id="PTHR34933">
    <property type="entry name" value="FLAGELLAR L-RING PROTEIN"/>
    <property type="match status" value="1"/>
</dbReference>
<dbReference type="Proteomes" id="UP000053226">
    <property type="component" value="Unassembled WGS sequence"/>
</dbReference>
<sequence>MWRFIILIMVITAGGCAYIPKKALVNGPTSAQPAAAIEHINTGAIYQLSQPVYYAYQPLFEDRRPRNVGDTLTITLQEDVSASKNSSANAGRNGKSSFSAGITPKFLKKLIAGDTVDMSMEGQSEFGGKGGANAKNTFKGTITVTVIQLLANGNLRVVGEKQIAINQGTEYIRFSGVVNPRTINGNNTVNSMQVADARIEYVGDGYINEAQNMGWLQRFFLNVSPF</sequence>
<keyword evidence="12" id="KW-1185">Reference proteome</keyword>
<keyword evidence="5 10" id="KW-0732">Signal</keyword>
<dbReference type="GO" id="GO:0071973">
    <property type="term" value="P:bacterial-type flagellum-dependent cell motility"/>
    <property type="evidence" value="ECO:0007669"/>
    <property type="project" value="InterPro"/>
</dbReference>
<evidence type="ECO:0000256" key="4">
    <source>
        <dbReference type="ARBA" id="ARBA00011439"/>
    </source>
</evidence>
<comment type="function">
    <text evidence="1 10">Assembles around the rod to form the L-ring and probably protects the motor/basal body from shearing forces during rotation.</text>
</comment>
<dbReference type="GeneID" id="79716779"/>
<dbReference type="EMBL" id="LGAA01000022">
    <property type="protein sequence ID" value="KPD02335.1"/>
    <property type="molecule type" value="Genomic_DNA"/>
</dbReference>
<dbReference type="AlphaFoldDB" id="A0A0N0Z984"/>
<evidence type="ECO:0000256" key="8">
    <source>
        <dbReference type="ARBA" id="ARBA00023143"/>
    </source>
</evidence>
<evidence type="ECO:0000256" key="2">
    <source>
        <dbReference type="ARBA" id="ARBA00004635"/>
    </source>
</evidence>
<dbReference type="HAMAP" id="MF_00415">
    <property type="entry name" value="FlgH"/>
    <property type="match status" value="1"/>
</dbReference>
<keyword evidence="7" id="KW-0564">Palmitate</keyword>
<evidence type="ECO:0000256" key="9">
    <source>
        <dbReference type="ARBA" id="ARBA00023288"/>
    </source>
</evidence>
<evidence type="ECO:0000256" key="3">
    <source>
        <dbReference type="ARBA" id="ARBA00006929"/>
    </source>
</evidence>
<comment type="subunit">
    <text evidence="4 10">The basal body constitutes a major portion of the flagellar organelle and consists of four rings (L,P,S, and M) mounted on a central rod.</text>
</comment>
<evidence type="ECO:0000256" key="10">
    <source>
        <dbReference type="HAMAP-Rule" id="MF_00415"/>
    </source>
</evidence>